<sequence length="210" mass="23830">MKSKITFIVGSDSKHTQKFMDHQTNVDLGERGVPILAPKLEIHEEDFMASGSNEEASSQISSLVDSLDIDPDDKQEILYGIARSVRSALRVAAKHAAAGEKSREWMVKLGLRLETTYWWKDMVPASNGSISGLEKGRVVEFSDEDFHEEKSCCICFKEFQEDGLVKRMPCSHIFDDKCIDEWLSKSRYCPICRYEMPPSLCLISPREDLC</sequence>
<dbReference type="Proteomes" id="UP001141552">
    <property type="component" value="Unassembled WGS sequence"/>
</dbReference>
<keyword evidence="4 6" id="KW-0863">Zinc-finger</keyword>
<dbReference type="OrthoDB" id="4348522at2759"/>
<reference evidence="8" key="2">
    <citation type="journal article" date="2023" name="Plants (Basel)">
        <title>Annotation of the Turnera subulata (Passifloraceae) Draft Genome Reveals the S-Locus Evolved after the Divergence of Turneroideae from Passifloroideae in a Stepwise Manner.</title>
        <authorList>
            <person name="Henning P.M."/>
            <person name="Roalson E.H."/>
            <person name="Mir W."/>
            <person name="McCubbin A.G."/>
            <person name="Shore J.S."/>
        </authorList>
    </citation>
    <scope>NUCLEOTIDE SEQUENCE</scope>
    <source>
        <strain evidence="8">F60SS</strain>
    </source>
</reference>
<dbReference type="GO" id="GO:0061630">
    <property type="term" value="F:ubiquitin protein ligase activity"/>
    <property type="evidence" value="ECO:0007669"/>
    <property type="project" value="UniProtKB-EC"/>
</dbReference>
<accession>A0A9Q0J3I4</accession>
<dbReference type="PROSITE" id="PS50089">
    <property type="entry name" value="ZF_RING_2"/>
    <property type="match status" value="1"/>
</dbReference>
<dbReference type="AlphaFoldDB" id="A0A9Q0J3I4"/>
<proteinExistence type="predicted"/>
<keyword evidence="3" id="KW-0479">Metal-binding</keyword>
<dbReference type="GO" id="GO:0016567">
    <property type="term" value="P:protein ubiquitination"/>
    <property type="evidence" value="ECO:0007669"/>
    <property type="project" value="TreeGrafter"/>
</dbReference>
<dbReference type="PANTHER" id="PTHR15710">
    <property type="entry name" value="E3 UBIQUITIN-PROTEIN LIGASE PRAJA"/>
    <property type="match status" value="1"/>
</dbReference>
<keyword evidence="9" id="KW-1185">Reference proteome</keyword>
<evidence type="ECO:0000259" key="7">
    <source>
        <dbReference type="PROSITE" id="PS50089"/>
    </source>
</evidence>
<dbReference type="GO" id="GO:0005737">
    <property type="term" value="C:cytoplasm"/>
    <property type="evidence" value="ECO:0007669"/>
    <property type="project" value="TreeGrafter"/>
</dbReference>
<evidence type="ECO:0000256" key="6">
    <source>
        <dbReference type="PROSITE-ProRule" id="PRU00175"/>
    </source>
</evidence>
<evidence type="ECO:0000256" key="5">
    <source>
        <dbReference type="ARBA" id="ARBA00022833"/>
    </source>
</evidence>
<evidence type="ECO:0000256" key="3">
    <source>
        <dbReference type="ARBA" id="ARBA00022723"/>
    </source>
</evidence>
<protein>
    <recommendedName>
        <fullName evidence="2">RING-type E3 ubiquitin transferase</fullName>
        <ecNumber evidence="2">2.3.2.27</ecNumber>
    </recommendedName>
</protein>
<dbReference type="Pfam" id="PF13639">
    <property type="entry name" value="zf-RING_2"/>
    <property type="match status" value="1"/>
</dbReference>
<evidence type="ECO:0000256" key="1">
    <source>
        <dbReference type="ARBA" id="ARBA00000900"/>
    </source>
</evidence>
<name>A0A9Q0J3I4_9ROSI</name>
<comment type="catalytic activity">
    <reaction evidence="1">
        <text>S-ubiquitinyl-[E2 ubiquitin-conjugating enzyme]-L-cysteine + [acceptor protein]-L-lysine = [E2 ubiquitin-conjugating enzyme]-L-cysteine + N(6)-ubiquitinyl-[acceptor protein]-L-lysine.</text>
        <dbReference type="EC" id="2.3.2.27"/>
    </reaction>
</comment>
<dbReference type="SMART" id="SM00184">
    <property type="entry name" value="RING"/>
    <property type="match status" value="1"/>
</dbReference>
<feature type="domain" description="RING-type" evidence="7">
    <location>
        <begin position="152"/>
        <end position="193"/>
    </location>
</feature>
<evidence type="ECO:0000313" key="9">
    <source>
        <dbReference type="Proteomes" id="UP001141552"/>
    </source>
</evidence>
<evidence type="ECO:0000256" key="4">
    <source>
        <dbReference type="ARBA" id="ARBA00022771"/>
    </source>
</evidence>
<comment type="caution">
    <text evidence="8">The sequence shown here is derived from an EMBL/GenBank/DDBJ whole genome shotgun (WGS) entry which is preliminary data.</text>
</comment>
<reference evidence="8" key="1">
    <citation type="submission" date="2022-02" db="EMBL/GenBank/DDBJ databases">
        <authorList>
            <person name="Henning P.M."/>
            <person name="McCubbin A.G."/>
            <person name="Shore J.S."/>
        </authorList>
    </citation>
    <scope>NUCLEOTIDE SEQUENCE</scope>
    <source>
        <strain evidence="8">F60SS</strain>
        <tissue evidence="8">Leaves</tissue>
    </source>
</reference>
<dbReference type="InterPro" id="IPR001841">
    <property type="entry name" value="Znf_RING"/>
</dbReference>
<dbReference type="PANTHER" id="PTHR15710:SF124">
    <property type="entry name" value="RING-TYPE DOMAIN-CONTAINING PROTEIN"/>
    <property type="match status" value="1"/>
</dbReference>
<evidence type="ECO:0000313" key="8">
    <source>
        <dbReference type="EMBL" id="KAJ4826727.1"/>
    </source>
</evidence>
<gene>
    <name evidence="8" type="ORF">Tsubulata_020993</name>
</gene>
<keyword evidence="5" id="KW-0862">Zinc</keyword>
<dbReference type="EC" id="2.3.2.27" evidence="2"/>
<dbReference type="GO" id="GO:0008270">
    <property type="term" value="F:zinc ion binding"/>
    <property type="evidence" value="ECO:0007669"/>
    <property type="project" value="UniProtKB-KW"/>
</dbReference>
<evidence type="ECO:0000256" key="2">
    <source>
        <dbReference type="ARBA" id="ARBA00012483"/>
    </source>
</evidence>
<organism evidence="8 9">
    <name type="scientific">Turnera subulata</name>
    <dbReference type="NCBI Taxonomy" id="218843"/>
    <lineage>
        <taxon>Eukaryota</taxon>
        <taxon>Viridiplantae</taxon>
        <taxon>Streptophyta</taxon>
        <taxon>Embryophyta</taxon>
        <taxon>Tracheophyta</taxon>
        <taxon>Spermatophyta</taxon>
        <taxon>Magnoliopsida</taxon>
        <taxon>eudicotyledons</taxon>
        <taxon>Gunneridae</taxon>
        <taxon>Pentapetalae</taxon>
        <taxon>rosids</taxon>
        <taxon>fabids</taxon>
        <taxon>Malpighiales</taxon>
        <taxon>Passifloraceae</taxon>
        <taxon>Turnera</taxon>
    </lineage>
</organism>
<dbReference type="Gene3D" id="3.30.40.10">
    <property type="entry name" value="Zinc/RING finger domain, C3HC4 (zinc finger)"/>
    <property type="match status" value="1"/>
</dbReference>
<dbReference type="EMBL" id="JAKUCV010006596">
    <property type="protein sequence ID" value="KAJ4826727.1"/>
    <property type="molecule type" value="Genomic_DNA"/>
</dbReference>
<dbReference type="SUPFAM" id="SSF57850">
    <property type="entry name" value="RING/U-box"/>
    <property type="match status" value="1"/>
</dbReference>
<dbReference type="InterPro" id="IPR013083">
    <property type="entry name" value="Znf_RING/FYVE/PHD"/>
</dbReference>